<dbReference type="RefSeq" id="WP_156228606.1">
    <property type="nucleotide sequence ID" value="NZ_CP046453.1"/>
</dbReference>
<gene>
    <name evidence="1" type="ORF">CETAM_09360</name>
</gene>
<protein>
    <submittedName>
        <fullName evidence="1">Uncharacterized protein</fullName>
    </submittedName>
</protein>
<accession>A0A6B8VM53</accession>
<proteinExistence type="predicted"/>
<keyword evidence="2" id="KW-1185">Reference proteome</keyword>
<dbReference type="KEGG" id="ccoe:CETAM_09360"/>
<name>A0A6B8VM53_9CORY</name>
<reference evidence="1 2" key="1">
    <citation type="journal article" date="2021" name="Int. J. Syst. Evol. Microbiol.">
        <title>Classification of three corynebacterial strains isolated from a small paddock in North Rhine-Westphalia: proposal of &lt;i&gt;Corynebacterium kalinowskii&lt;/i&gt; sp. nov., &lt;i&gt;Corynebacterium comes&lt;/i&gt; sp. nov. and &lt;i&gt;Corynebacterium occultum&lt;/i&gt; sp. nov.</title>
        <authorList>
            <person name="Schaffert L."/>
            <person name="Ruwe M."/>
            <person name="Milse J."/>
            <person name="Hanuschka K."/>
            <person name="Ortseifen V."/>
            <person name="Droste J."/>
            <person name="Brandt D."/>
            <person name="Schl L."/>
            <person name="Kutter Y."/>
            <person name="Vinke S."/>
            <person name="Vieh P."/>
            <person name="Jacob L."/>
            <person name="L N.C."/>
            <person name="Schulte-Berndt E."/>
            <person name="Hain C."/>
            <person name="Linder M."/>
            <person name="Schmidt P."/>
            <person name="Wollenschl L."/>
            <person name="Luttermann T."/>
            <person name="Thieme E."/>
            <person name="Hassa J."/>
            <person name="Haak M."/>
            <person name="Wittchen M."/>
            <person name="Mentz A."/>
            <person name="Persicke M."/>
            <person name="Busche T."/>
            <person name="R C."/>
        </authorList>
    </citation>
    <scope>NUCLEOTIDE SEQUENCE [LARGE SCALE GENOMIC DNA]</scope>
    <source>
        <strain evidence="1 2">2019</strain>
    </source>
</reference>
<evidence type="ECO:0000313" key="2">
    <source>
        <dbReference type="Proteomes" id="UP000425178"/>
    </source>
</evidence>
<sequence length="144" mass="16427">MRFEDYVTADYTRAVKADHRLQALETTVKFMVGQCYGCAWSEVIKPLAESLVGFSRNIPVQAKEYSDDIFDFASHVVTGEEIMRREFPEAVEAENGTEEWLRTMEAYDAVTAVWLKFLEDADAAEGCMLRIPKPVYTPSNWSIL</sequence>
<organism evidence="1 2">
    <name type="scientific">Corynebacterium comes</name>
    <dbReference type="NCBI Taxonomy" id="2675218"/>
    <lineage>
        <taxon>Bacteria</taxon>
        <taxon>Bacillati</taxon>
        <taxon>Actinomycetota</taxon>
        <taxon>Actinomycetes</taxon>
        <taxon>Mycobacteriales</taxon>
        <taxon>Corynebacteriaceae</taxon>
        <taxon>Corynebacterium</taxon>
    </lineage>
</organism>
<dbReference type="AlphaFoldDB" id="A0A6B8VM53"/>
<evidence type="ECO:0000313" key="1">
    <source>
        <dbReference type="EMBL" id="QGU05123.1"/>
    </source>
</evidence>
<dbReference type="EMBL" id="CP046453">
    <property type="protein sequence ID" value="QGU05123.1"/>
    <property type="molecule type" value="Genomic_DNA"/>
</dbReference>
<dbReference type="Proteomes" id="UP000425178">
    <property type="component" value="Chromosome"/>
</dbReference>